<proteinExistence type="predicted"/>
<gene>
    <name evidence="2" type="ORF">CLV74_11646</name>
</gene>
<dbReference type="SMART" id="SM00046">
    <property type="entry name" value="DAGKc"/>
    <property type="match status" value="1"/>
</dbReference>
<feature type="domain" description="DAGKc" evidence="1">
    <location>
        <begin position="14"/>
        <end position="144"/>
    </location>
</feature>
<dbReference type="AlphaFoldDB" id="A0A2T0WFD6"/>
<dbReference type="OrthoDB" id="9815110at2"/>
<dbReference type="Gene3D" id="3.40.50.10330">
    <property type="entry name" value="Probable inorganic polyphosphate/atp-NAD kinase, domain 1"/>
    <property type="match status" value="1"/>
</dbReference>
<accession>A0A2T0WFD6</accession>
<dbReference type="GO" id="GO:0008929">
    <property type="term" value="F:methylglyoxal synthase activity"/>
    <property type="evidence" value="ECO:0007669"/>
    <property type="project" value="InterPro"/>
</dbReference>
<keyword evidence="3" id="KW-1185">Reference proteome</keyword>
<name>A0A2T0WFD6_9RHOB</name>
<dbReference type="PANTHER" id="PTHR30492">
    <property type="entry name" value="METHYLGLYOXAL SYNTHASE"/>
    <property type="match status" value="1"/>
</dbReference>
<keyword evidence="2" id="KW-0418">Kinase</keyword>
<protein>
    <submittedName>
        <fullName evidence="2">Diacylglycerol kinase family enzyme</fullName>
    </submittedName>
</protein>
<dbReference type="SUPFAM" id="SSF111331">
    <property type="entry name" value="NAD kinase/diacylglycerol kinase-like"/>
    <property type="match status" value="1"/>
</dbReference>
<comment type="caution">
    <text evidence="2">The sequence shown here is derived from an EMBL/GenBank/DDBJ whole genome shotgun (WGS) entry which is preliminary data.</text>
</comment>
<dbReference type="GO" id="GO:0016301">
    <property type="term" value="F:kinase activity"/>
    <property type="evidence" value="ECO:0007669"/>
    <property type="project" value="UniProtKB-KW"/>
</dbReference>
<dbReference type="GO" id="GO:0005829">
    <property type="term" value="C:cytosol"/>
    <property type="evidence" value="ECO:0007669"/>
    <property type="project" value="TreeGrafter"/>
</dbReference>
<dbReference type="Gene3D" id="2.60.200.40">
    <property type="match status" value="1"/>
</dbReference>
<reference evidence="2 3" key="1">
    <citation type="submission" date="2018-03" db="EMBL/GenBank/DDBJ databases">
        <title>Genomic Encyclopedia of Archaeal and Bacterial Type Strains, Phase II (KMG-II): from individual species to whole genera.</title>
        <authorList>
            <person name="Goeker M."/>
        </authorList>
    </citation>
    <scope>NUCLEOTIDE SEQUENCE [LARGE SCALE GENOMIC DNA]</scope>
    <source>
        <strain evidence="2 3">DSM 100212</strain>
    </source>
</reference>
<dbReference type="Proteomes" id="UP000238392">
    <property type="component" value="Unassembled WGS sequence"/>
</dbReference>
<dbReference type="EMBL" id="PVTQ01000016">
    <property type="protein sequence ID" value="PRY85392.1"/>
    <property type="molecule type" value="Genomic_DNA"/>
</dbReference>
<dbReference type="GO" id="GO:0019242">
    <property type="term" value="P:methylglyoxal biosynthetic process"/>
    <property type="evidence" value="ECO:0007669"/>
    <property type="project" value="InterPro"/>
</dbReference>
<dbReference type="RefSeq" id="WP_106267615.1">
    <property type="nucleotide sequence ID" value="NZ_PVTQ01000016.1"/>
</dbReference>
<dbReference type="InterPro" id="IPR001206">
    <property type="entry name" value="Diacylglycerol_kinase_cat_dom"/>
</dbReference>
<dbReference type="InterPro" id="IPR004363">
    <property type="entry name" value="Methylgl_synth"/>
</dbReference>
<organism evidence="2 3">
    <name type="scientific">Donghicola tyrosinivorans</name>
    <dbReference type="NCBI Taxonomy" id="1652492"/>
    <lineage>
        <taxon>Bacteria</taxon>
        <taxon>Pseudomonadati</taxon>
        <taxon>Pseudomonadota</taxon>
        <taxon>Alphaproteobacteria</taxon>
        <taxon>Rhodobacterales</taxon>
        <taxon>Roseobacteraceae</taxon>
        <taxon>Donghicola</taxon>
    </lineage>
</organism>
<sequence length="311" mass="33216">MIHSTVRAVEALDQNQSRACIIFNQGSGKAEGPTATQLRRMTDDIIGPGVKILQVSRKAGPAQLAQWALDQGFGTVVAAGGDGTIAGVASALNGTGVTLGVLPLGTFNYFARGLDIPQDAAGALEVLRDGSPRTLGTGTINGQLFLNNASIGVYPAILKERETLYSRWGRSRLIAYWSVLSGISALRSPYQLDLTIDGTAHQVRTALLFVANSAYQLNAFNLDGAEAVRDGQLAIFTSKAQTRAEMAHHALNLMRGATLNGREFDLWTGRDIDVSVGRRRKVLVARDGEKAPMPAPFKIQHNADALRVIAP</sequence>
<keyword evidence="2" id="KW-0808">Transferase</keyword>
<dbReference type="InterPro" id="IPR016064">
    <property type="entry name" value="NAD/diacylglycerol_kinase_sf"/>
</dbReference>
<evidence type="ECO:0000259" key="1">
    <source>
        <dbReference type="PROSITE" id="PS50146"/>
    </source>
</evidence>
<evidence type="ECO:0000313" key="3">
    <source>
        <dbReference type="Proteomes" id="UP000238392"/>
    </source>
</evidence>
<dbReference type="Pfam" id="PF00781">
    <property type="entry name" value="DAGK_cat"/>
    <property type="match status" value="1"/>
</dbReference>
<dbReference type="InterPro" id="IPR017438">
    <property type="entry name" value="ATP-NAD_kinase_N"/>
</dbReference>
<dbReference type="Pfam" id="PF19279">
    <property type="entry name" value="YegS_C"/>
    <property type="match status" value="1"/>
</dbReference>
<dbReference type="PROSITE" id="PS50146">
    <property type="entry name" value="DAGK"/>
    <property type="match status" value="1"/>
</dbReference>
<evidence type="ECO:0000313" key="2">
    <source>
        <dbReference type="EMBL" id="PRY85392.1"/>
    </source>
</evidence>
<dbReference type="PANTHER" id="PTHR30492:SF0">
    <property type="entry name" value="METHYLGLYOXAL SYNTHASE"/>
    <property type="match status" value="1"/>
</dbReference>
<dbReference type="InterPro" id="IPR045540">
    <property type="entry name" value="YegS/DAGK_C"/>
</dbReference>